<keyword evidence="6" id="KW-0539">Nucleus</keyword>
<sequence>MPPNPSDDSDNPPLTRKAMSKQSKQSGACTHCKSLKVRCEFSPDEAVCQRCQAGNHECIARSRKKRKPAPSQEDLQNTADEQDHKIQVLLERIDQMKRDIRIQELMGDAQDSGNADHESPEKAAIAFFSQGGRPPIHSPLPPIIRCCSLYPPEIITLFDIYFKQVNPFFSLLDHDLHGNPAHLIWSSPFLFTVICTAASRFYTAKPNLYLVAHGLALEAAAVALIHGSIGLDICQAYLILAVYPLPRKKFADDRSWLFMGIAIKMALELGLNRPEPIPSPFSEKESLNRTRTWLNCYCVDASHGIQFGKMPMLNLEDYAARTSRDWYRSSNLNGPFDVHLCAYVSIILLMAEWKRTVAENCSSDIVPAAIQAQNKLALEMDRWAVLYKQELDRYPLQICVYRGNTTKMITAYLRLVILAHAFQYAIKKGLSRNSEILVLSMEAARKVIYIVLDKLHPTGNLRHAMDANFVYVSFASAFLVNLLRPQFHALLEDATRKDISVLVRRLIQVLGSDSVGEKHTPALYSRFLSSLLVKYTDSSEEPCLTHNPWPDIVAPPSVEGSYEFLYQHHGDPEMDLSLGNFMRAVSNGLGEYNNYEHARILDLWR</sequence>
<dbReference type="InterPro" id="IPR007219">
    <property type="entry name" value="XnlR_reg_dom"/>
</dbReference>
<gene>
    <name evidence="9" type="ORF">FB45DRAFT_912740</name>
</gene>
<dbReference type="CDD" id="cd00067">
    <property type="entry name" value="GAL4"/>
    <property type="match status" value="1"/>
</dbReference>
<dbReference type="SMART" id="SM00066">
    <property type="entry name" value="GAL4"/>
    <property type="match status" value="1"/>
</dbReference>
<dbReference type="PROSITE" id="PS00463">
    <property type="entry name" value="ZN2_CY6_FUNGAL_1"/>
    <property type="match status" value="1"/>
</dbReference>
<keyword evidence="3" id="KW-0805">Transcription regulation</keyword>
<comment type="subcellular location">
    <subcellularLocation>
        <location evidence="1">Nucleus</location>
    </subcellularLocation>
</comment>
<name>A0AAD7BWL1_9AGAR</name>
<evidence type="ECO:0000256" key="4">
    <source>
        <dbReference type="ARBA" id="ARBA00023125"/>
    </source>
</evidence>
<evidence type="ECO:0000256" key="7">
    <source>
        <dbReference type="SAM" id="MobiDB-lite"/>
    </source>
</evidence>
<evidence type="ECO:0000259" key="8">
    <source>
        <dbReference type="PROSITE" id="PS00463"/>
    </source>
</evidence>
<keyword evidence="4" id="KW-0238">DNA-binding</keyword>
<evidence type="ECO:0000256" key="3">
    <source>
        <dbReference type="ARBA" id="ARBA00023015"/>
    </source>
</evidence>
<evidence type="ECO:0000256" key="6">
    <source>
        <dbReference type="ARBA" id="ARBA00023242"/>
    </source>
</evidence>
<dbReference type="GO" id="GO:0000981">
    <property type="term" value="F:DNA-binding transcription factor activity, RNA polymerase II-specific"/>
    <property type="evidence" value="ECO:0007669"/>
    <property type="project" value="InterPro"/>
</dbReference>
<reference evidence="9" key="1">
    <citation type="submission" date="2023-03" db="EMBL/GenBank/DDBJ databases">
        <title>Massive genome expansion in bonnet fungi (Mycena s.s.) driven by repeated elements and novel gene families across ecological guilds.</title>
        <authorList>
            <consortium name="Lawrence Berkeley National Laboratory"/>
            <person name="Harder C.B."/>
            <person name="Miyauchi S."/>
            <person name="Viragh M."/>
            <person name="Kuo A."/>
            <person name="Thoen E."/>
            <person name="Andreopoulos B."/>
            <person name="Lu D."/>
            <person name="Skrede I."/>
            <person name="Drula E."/>
            <person name="Henrissat B."/>
            <person name="Morin E."/>
            <person name="Kohler A."/>
            <person name="Barry K."/>
            <person name="LaButti K."/>
            <person name="Morin E."/>
            <person name="Salamov A."/>
            <person name="Lipzen A."/>
            <person name="Mereny Z."/>
            <person name="Hegedus B."/>
            <person name="Baldrian P."/>
            <person name="Stursova M."/>
            <person name="Weitz H."/>
            <person name="Taylor A."/>
            <person name="Grigoriev I.V."/>
            <person name="Nagy L.G."/>
            <person name="Martin F."/>
            <person name="Kauserud H."/>
        </authorList>
    </citation>
    <scope>NUCLEOTIDE SEQUENCE</scope>
    <source>
        <strain evidence="9">9284</strain>
    </source>
</reference>
<protein>
    <submittedName>
        <fullName evidence="9">Fungal-specific transcription factor domain-containing protein</fullName>
    </submittedName>
</protein>
<feature type="region of interest" description="Disordered" evidence="7">
    <location>
        <begin position="60"/>
        <end position="83"/>
    </location>
</feature>
<dbReference type="Pfam" id="PF00172">
    <property type="entry name" value="Zn_clus"/>
    <property type="match status" value="1"/>
</dbReference>
<dbReference type="AlphaFoldDB" id="A0AAD7BWL1"/>
<keyword evidence="2" id="KW-0479">Metal-binding</keyword>
<organism evidence="9 10">
    <name type="scientific">Roridomyces roridus</name>
    <dbReference type="NCBI Taxonomy" id="1738132"/>
    <lineage>
        <taxon>Eukaryota</taxon>
        <taxon>Fungi</taxon>
        <taxon>Dikarya</taxon>
        <taxon>Basidiomycota</taxon>
        <taxon>Agaricomycotina</taxon>
        <taxon>Agaricomycetes</taxon>
        <taxon>Agaricomycetidae</taxon>
        <taxon>Agaricales</taxon>
        <taxon>Marasmiineae</taxon>
        <taxon>Mycenaceae</taxon>
        <taxon>Roridomyces</taxon>
    </lineage>
</organism>
<dbReference type="Gene3D" id="4.10.240.10">
    <property type="entry name" value="Zn(2)-C6 fungal-type DNA-binding domain"/>
    <property type="match status" value="1"/>
</dbReference>
<keyword evidence="5" id="KW-0804">Transcription</keyword>
<dbReference type="GO" id="GO:0008270">
    <property type="term" value="F:zinc ion binding"/>
    <property type="evidence" value="ECO:0007669"/>
    <property type="project" value="InterPro"/>
</dbReference>
<keyword evidence="10" id="KW-1185">Reference proteome</keyword>
<dbReference type="Pfam" id="PF04082">
    <property type="entry name" value="Fungal_trans"/>
    <property type="match status" value="1"/>
</dbReference>
<evidence type="ECO:0000256" key="1">
    <source>
        <dbReference type="ARBA" id="ARBA00004123"/>
    </source>
</evidence>
<dbReference type="EMBL" id="JARKIF010000008">
    <property type="protein sequence ID" value="KAJ7632544.1"/>
    <property type="molecule type" value="Genomic_DNA"/>
</dbReference>
<dbReference type="CDD" id="cd12148">
    <property type="entry name" value="fungal_TF_MHR"/>
    <property type="match status" value="1"/>
</dbReference>
<dbReference type="Proteomes" id="UP001221142">
    <property type="component" value="Unassembled WGS sequence"/>
</dbReference>
<proteinExistence type="predicted"/>
<dbReference type="InterPro" id="IPR036864">
    <property type="entry name" value="Zn2-C6_fun-type_DNA-bd_sf"/>
</dbReference>
<feature type="domain" description="Zn(2)-C6 fungal-type" evidence="8">
    <location>
        <begin position="28"/>
        <end position="58"/>
    </location>
</feature>
<dbReference type="InterPro" id="IPR001138">
    <property type="entry name" value="Zn2Cys6_DnaBD"/>
</dbReference>
<evidence type="ECO:0000256" key="2">
    <source>
        <dbReference type="ARBA" id="ARBA00022723"/>
    </source>
</evidence>
<feature type="region of interest" description="Disordered" evidence="7">
    <location>
        <begin position="1"/>
        <end position="29"/>
    </location>
</feature>
<dbReference type="GO" id="GO:0006351">
    <property type="term" value="P:DNA-templated transcription"/>
    <property type="evidence" value="ECO:0007669"/>
    <property type="project" value="InterPro"/>
</dbReference>
<dbReference type="SMART" id="SM00906">
    <property type="entry name" value="Fungal_trans"/>
    <property type="match status" value="1"/>
</dbReference>
<comment type="caution">
    <text evidence="9">The sequence shown here is derived from an EMBL/GenBank/DDBJ whole genome shotgun (WGS) entry which is preliminary data.</text>
</comment>
<dbReference type="GO" id="GO:0000976">
    <property type="term" value="F:transcription cis-regulatory region binding"/>
    <property type="evidence" value="ECO:0007669"/>
    <property type="project" value="TreeGrafter"/>
</dbReference>
<evidence type="ECO:0000313" key="10">
    <source>
        <dbReference type="Proteomes" id="UP001221142"/>
    </source>
</evidence>
<dbReference type="PANTHER" id="PTHR31845">
    <property type="entry name" value="FINGER DOMAIN PROTEIN, PUTATIVE-RELATED"/>
    <property type="match status" value="1"/>
</dbReference>
<dbReference type="GO" id="GO:0005634">
    <property type="term" value="C:nucleus"/>
    <property type="evidence" value="ECO:0007669"/>
    <property type="project" value="UniProtKB-SubCell"/>
</dbReference>
<dbReference type="PANTHER" id="PTHR31845:SF17">
    <property type="entry name" value="ZN(II)2CYS6 TRANSCRIPTION FACTOR (EUROFUNG)"/>
    <property type="match status" value="1"/>
</dbReference>
<dbReference type="InterPro" id="IPR051089">
    <property type="entry name" value="prtT"/>
</dbReference>
<accession>A0AAD7BWL1</accession>
<evidence type="ECO:0000313" key="9">
    <source>
        <dbReference type="EMBL" id="KAJ7632544.1"/>
    </source>
</evidence>
<dbReference type="SUPFAM" id="SSF57701">
    <property type="entry name" value="Zn2/Cys6 DNA-binding domain"/>
    <property type="match status" value="1"/>
</dbReference>
<evidence type="ECO:0000256" key="5">
    <source>
        <dbReference type="ARBA" id="ARBA00023163"/>
    </source>
</evidence>